<evidence type="ECO:0000313" key="3">
    <source>
        <dbReference type="Proteomes" id="UP000095767"/>
    </source>
</evidence>
<protein>
    <recommendedName>
        <fullName evidence="1">DUF1618 domain-containing protein</fullName>
    </recommendedName>
</protein>
<gene>
    <name evidence="2" type="ORF">BAE44_0001299</name>
</gene>
<dbReference type="Pfam" id="PF07762">
    <property type="entry name" value="DUF1618"/>
    <property type="match status" value="1"/>
</dbReference>
<dbReference type="AlphaFoldDB" id="A0A1E5WJV4"/>
<dbReference type="PANTHER" id="PTHR33074:SF76">
    <property type="entry name" value="OS11G0569701 PROTEIN"/>
    <property type="match status" value="1"/>
</dbReference>
<reference evidence="2 3" key="1">
    <citation type="submission" date="2016-09" db="EMBL/GenBank/DDBJ databases">
        <title>The draft genome of Dichanthelium oligosanthes: A C3 panicoid grass species.</title>
        <authorList>
            <person name="Studer A.J."/>
            <person name="Schnable J.C."/>
            <person name="Brutnell T.P."/>
        </authorList>
    </citation>
    <scope>NUCLEOTIDE SEQUENCE [LARGE SCALE GENOMIC DNA]</scope>
    <source>
        <strain evidence="3">cv. Kellogg 1175</strain>
        <tissue evidence="2">Leaf</tissue>
    </source>
</reference>
<dbReference type="Proteomes" id="UP000095767">
    <property type="component" value="Unassembled WGS sequence"/>
</dbReference>
<comment type="caution">
    <text evidence="2">The sequence shown here is derived from an EMBL/GenBank/DDBJ whole genome shotgun (WGS) entry which is preliminary data.</text>
</comment>
<evidence type="ECO:0000259" key="1">
    <source>
        <dbReference type="Pfam" id="PF07762"/>
    </source>
</evidence>
<keyword evidence="3" id="KW-1185">Reference proteome</keyword>
<name>A0A1E5WJV4_9POAL</name>
<feature type="domain" description="DUF1618" evidence="1">
    <location>
        <begin position="142"/>
        <end position="202"/>
    </location>
</feature>
<accession>A0A1E5WJV4</accession>
<sequence>MQSSDTMMRMVYANPKLTVELLQQPSLSLLPAQDFLTKNKGLLRRGEDELLVVTLQLKYDRDARRDMAEVCLLRHGARQWELTEPVPIVEDEGKGHRGRCGPGTVIPVGDRFLCWVEYGGGFFLCDMADEESPKVRSTCVRSRYAFTINTWTLNLSMDELLTWVKDGEIDCEELWGLPGYEGLPRANVQCPVVCLDNPDVVCFLVSNYDISRREDGTRWMIQFNVKTKTLQSVIKFTGDPWRAYHHLPAKLQC</sequence>
<proteinExistence type="predicted"/>
<dbReference type="EMBL" id="LWDX02004597">
    <property type="protein sequence ID" value="OEL37682.1"/>
    <property type="molecule type" value="Genomic_DNA"/>
</dbReference>
<organism evidence="2 3">
    <name type="scientific">Dichanthelium oligosanthes</name>
    <dbReference type="NCBI Taxonomy" id="888268"/>
    <lineage>
        <taxon>Eukaryota</taxon>
        <taxon>Viridiplantae</taxon>
        <taxon>Streptophyta</taxon>
        <taxon>Embryophyta</taxon>
        <taxon>Tracheophyta</taxon>
        <taxon>Spermatophyta</taxon>
        <taxon>Magnoliopsida</taxon>
        <taxon>Liliopsida</taxon>
        <taxon>Poales</taxon>
        <taxon>Poaceae</taxon>
        <taxon>PACMAD clade</taxon>
        <taxon>Panicoideae</taxon>
        <taxon>Panicodae</taxon>
        <taxon>Paniceae</taxon>
        <taxon>Dichantheliinae</taxon>
        <taxon>Dichanthelium</taxon>
    </lineage>
</organism>
<evidence type="ECO:0000313" key="2">
    <source>
        <dbReference type="EMBL" id="OEL37682.1"/>
    </source>
</evidence>
<dbReference type="InterPro" id="IPR011676">
    <property type="entry name" value="DUF1618"/>
</dbReference>
<dbReference type="PANTHER" id="PTHR33074">
    <property type="entry name" value="EXPRESSED PROTEIN-RELATED"/>
    <property type="match status" value="1"/>
</dbReference>
<dbReference type="OrthoDB" id="687690at2759"/>